<evidence type="ECO:0000259" key="2">
    <source>
        <dbReference type="Pfam" id="PF16036"/>
    </source>
</evidence>
<dbReference type="Gene3D" id="3.50.70.10">
    <property type="match status" value="1"/>
</dbReference>
<evidence type="ECO:0000313" key="4">
    <source>
        <dbReference type="Proteomes" id="UP000198654"/>
    </source>
</evidence>
<organism evidence="3 4">
    <name type="scientific">Modicisalibacter muralis</name>
    <dbReference type="NCBI Taxonomy" id="119000"/>
    <lineage>
        <taxon>Bacteria</taxon>
        <taxon>Pseudomonadati</taxon>
        <taxon>Pseudomonadota</taxon>
        <taxon>Gammaproteobacteria</taxon>
        <taxon>Oceanospirillales</taxon>
        <taxon>Halomonadaceae</taxon>
        <taxon>Modicisalibacter</taxon>
    </lineage>
</organism>
<dbReference type="EMBL" id="FNGI01000008">
    <property type="protein sequence ID" value="SDL87887.1"/>
    <property type="molecule type" value="Genomic_DNA"/>
</dbReference>
<feature type="chain" id="PRO_5011489934" evidence="1">
    <location>
        <begin position="29"/>
        <end position="198"/>
    </location>
</feature>
<dbReference type="AlphaFoldDB" id="A0A1G9NPD3"/>
<feature type="domain" description="Chalcone isomerase" evidence="2">
    <location>
        <begin position="36"/>
        <end position="195"/>
    </location>
</feature>
<keyword evidence="4" id="KW-1185">Reference proteome</keyword>
<dbReference type="InterPro" id="IPR036298">
    <property type="entry name" value="Chalcone_isomerase_sf"/>
</dbReference>
<accession>A0A1G9NPD3</accession>
<name>A0A1G9NPD3_9GAMM</name>
<dbReference type="InterPro" id="IPR016087">
    <property type="entry name" value="Chalcone_isomerase"/>
</dbReference>
<keyword evidence="1" id="KW-0732">Signal</keyword>
<keyword evidence="3" id="KW-0413">Isomerase</keyword>
<dbReference type="InterPro" id="IPR016088">
    <property type="entry name" value="Chalcone_isomerase_3-sand"/>
</dbReference>
<dbReference type="GO" id="GO:0016872">
    <property type="term" value="F:intramolecular lyase activity"/>
    <property type="evidence" value="ECO:0007669"/>
    <property type="project" value="InterPro"/>
</dbReference>
<gene>
    <name evidence="3" type="ORF">SAMN05661010_02786</name>
</gene>
<sequence>MQALTRPRTWGAALALAYALSLSPTAVAQEIPTIIDVEGVNFDTRLDIDGRSYELLGSGLFTYMIWDAYVGAYYQASGFPRPAPLGDVPRHLVLEYFHAIEAEDFADTTRQGVARNVDDAQLAALSAPLRAFNASYRDVAPGDRYALTWTGDELRLSYNGEVIHRSDSQALASALFAIWLGDDPAQESFKQDLLGRSR</sequence>
<dbReference type="STRING" id="119000.SAMN05661010_02786"/>
<protein>
    <submittedName>
        <fullName evidence="3">Chalcone isomerase-like</fullName>
    </submittedName>
</protein>
<dbReference type="SUPFAM" id="SSF54626">
    <property type="entry name" value="Chalcone isomerase"/>
    <property type="match status" value="1"/>
</dbReference>
<dbReference type="RefSeq" id="WP_175488820.1">
    <property type="nucleotide sequence ID" value="NZ_FNGI01000008.1"/>
</dbReference>
<feature type="signal peptide" evidence="1">
    <location>
        <begin position="1"/>
        <end position="28"/>
    </location>
</feature>
<evidence type="ECO:0000313" key="3">
    <source>
        <dbReference type="EMBL" id="SDL87887.1"/>
    </source>
</evidence>
<dbReference type="Pfam" id="PF16036">
    <property type="entry name" value="Chalcone_3"/>
    <property type="match status" value="1"/>
</dbReference>
<evidence type="ECO:0000256" key="1">
    <source>
        <dbReference type="SAM" id="SignalP"/>
    </source>
</evidence>
<reference evidence="3 4" key="1">
    <citation type="submission" date="2016-10" db="EMBL/GenBank/DDBJ databases">
        <authorList>
            <person name="de Groot N.N."/>
        </authorList>
    </citation>
    <scope>NUCLEOTIDE SEQUENCE [LARGE SCALE GENOMIC DNA]</scope>
    <source>
        <strain evidence="3 4">DSM 14789</strain>
    </source>
</reference>
<dbReference type="Proteomes" id="UP000198654">
    <property type="component" value="Unassembled WGS sequence"/>
</dbReference>
<proteinExistence type="predicted"/>